<dbReference type="InterPro" id="IPR003760">
    <property type="entry name" value="PnrA-like"/>
</dbReference>
<dbReference type="InterPro" id="IPR050957">
    <property type="entry name" value="BMP_lipoprotein"/>
</dbReference>
<evidence type="ECO:0000259" key="9">
    <source>
        <dbReference type="Pfam" id="PF02608"/>
    </source>
</evidence>
<dbReference type="InterPro" id="IPR028082">
    <property type="entry name" value="Peripla_BP_I"/>
</dbReference>
<feature type="domain" description="ABC transporter substrate-binding protein PnrA-like" evidence="9">
    <location>
        <begin position="61"/>
        <end position="363"/>
    </location>
</feature>
<evidence type="ECO:0000256" key="1">
    <source>
        <dbReference type="ARBA" id="ARBA00004193"/>
    </source>
</evidence>
<evidence type="ECO:0000313" key="10">
    <source>
        <dbReference type="EMBL" id="GAA1091887.1"/>
    </source>
</evidence>
<dbReference type="Proteomes" id="UP001501581">
    <property type="component" value="Unassembled WGS sequence"/>
</dbReference>
<dbReference type="Pfam" id="PF02608">
    <property type="entry name" value="Bmp"/>
    <property type="match status" value="1"/>
</dbReference>
<keyword evidence="11" id="KW-1185">Reference proteome</keyword>
<comment type="subcellular location">
    <subcellularLocation>
        <location evidence="1">Cell membrane</location>
        <topology evidence="1">Lipid-anchor</topology>
    </subcellularLocation>
</comment>
<evidence type="ECO:0000313" key="11">
    <source>
        <dbReference type="Proteomes" id="UP001501581"/>
    </source>
</evidence>
<accession>A0ABP4E572</accession>
<keyword evidence="3" id="KW-1003">Cell membrane</keyword>
<comment type="similarity">
    <text evidence="2">Belongs to the BMP lipoprotein family.</text>
</comment>
<evidence type="ECO:0000256" key="7">
    <source>
        <dbReference type="SAM" id="MobiDB-lite"/>
    </source>
</evidence>
<feature type="signal peptide" evidence="8">
    <location>
        <begin position="1"/>
        <end position="19"/>
    </location>
</feature>
<dbReference type="PANTHER" id="PTHR34296">
    <property type="entry name" value="TRANSCRIPTIONAL ACTIVATOR PROTEIN MED"/>
    <property type="match status" value="1"/>
</dbReference>
<keyword evidence="6" id="KW-0449">Lipoprotein</keyword>
<protein>
    <submittedName>
        <fullName evidence="10">BMP family ABC transporter substrate-binding protein</fullName>
    </submittedName>
</protein>
<name>A0ABP4E572_9ACTN</name>
<reference evidence="11" key="1">
    <citation type="journal article" date="2019" name="Int. J. Syst. Evol. Microbiol.">
        <title>The Global Catalogue of Microorganisms (GCM) 10K type strain sequencing project: providing services to taxonomists for standard genome sequencing and annotation.</title>
        <authorList>
            <consortium name="The Broad Institute Genomics Platform"/>
            <consortium name="The Broad Institute Genome Sequencing Center for Infectious Disease"/>
            <person name="Wu L."/>
            <person name="Ma J."/>
        </authorList>
    </citation>
    <scope>NUCLEOTIDE SEQUENCE [LARGE SCALE GENOMIC DNA]</scope>
    <source>
        <strain evidence="11">JCM 13008</strain>
    </source>
</reference>
<evidence type="ECO:0000256" key="3">
    <source>
        <dbReference type="ARBA" id="ARBA00022475"/>
    </source>
</evidence>
<dbReference type="CDD" id="cd06354">
    <property type="entry name" value="PBP1_PrnA-like"/>
    <property type="match status" value="1"/>
</dbReference>
<feature type="region of interest" description="Disordered" evidence="7">
    <location>
        <begin position="25"/>
        <end position="46"/>
    </location>
</feature>
<evidence type="ECO:0000256" key="5">
    <source>
        <dbReference type="ARBA" id="ARBA00023136"/>
    </source>
</evidence>
<gene>
    <name evidence="10" type="ORF">GCM10009668_03490</name>
</gene>
<dbReference type="SUPFAM" id="SSF53822">
    <property type="entry name" value="Periplasmic binding protein-like I"/>
    <property type="match status" value="1"/>
</dbReference>
<comment type="caution">
    <text evidence="10">The sequence shown here is derived from an EMBL/GenBank/DDBJ whole genome shotgun (WGS) entry which is preliminary data.</text>
</comment>
<keyword evidence="4 8" id="KW-0732">Signal</keyword>
<dbReference type="EMBL" id="BAAALG010000001">
    <property type="protein sequence ID" value="GAA1091887.1"/>
    <property type="molecule type" value="Genomic_DNA"/>
</dbReference>
<evidence type="ECO:0000256" key="4">
    <source>
        <dbReference type="ARBA" id="ARBA00022729"/>
    </source>
</evidence>
<dbReference type="PROSITE" id="PS51257">
    <property type="entry name" value="PROKAR_LIPOPROTEIN"/>
    <property type="match status" value="1"/>
</dbReference>
<organism evidence="10 11">
    <name type="scientific">Nocardioides dubius</name>
    <dbReference type="NCBI Taxonomy" id="317019"/>
    <lineage>
        <taxon>Bacteria</taxon>
        <taxon>Bacillati</taxon>
        <taxon>Actinomycetota</taxon>
        <taxon>Actinomycetes</taxon>
        <taxon>Propionibacteriales</taxon>
        <taxon>Nocardioidaceae</taxon>
        <taxon>Nocardioides</taxon>
    </lineage>
</organism>
<dbReference type="RefSeq" id="WP_343990710.1">
    <property type="nucleotide sequence ID" value="NZ_BAAALG010000001.1"/>
</dbReference>
<evidence type="ECO:0000256" key="6">
    <source>
        <dbReference type="ARBA" id="ARBA00023288"/>
    </source>
</evidence>
<proteinExistence type="inferred from homology"/>
<dbReference type="PANTHER" id="PTHR34296:SF2">
    <property type="entry name" value="ABC TRANSPORTER GUANOSINE-BINDING PROTEIN NUPN"/>
    <property type="match status" value="1"/>
</dbReference>
<keyword evidence="5" id="KW-0472">Membrane</keyword>
<evidence type="ECO:0000256" key="2">
    <source>
        <dbReference type="ARBA" id="ARBA00008610"/>
    </source>
</evidence>
<evidence type="ECO:0000256" key="8">
    <source>
        <dbReference type="SAM" id="SignalP"/>
    </source>
</evidence>
<feature type="chain" id="PRO_5045120305" evidence="8">
    <location>
        <begin position="20"/>
        <end position="366"/>
    </location>
</feature>
<sequence length="366" mass="37593">MRRLTKIVAVAACASVVLVGCGKNDDDSNDSKGSGSNNSASAGTEDVCKTADGDGPKVALAYDVGGRGDQSFNDAAYAGVAKAVGEFDVTCFEGEAATGEAESVREERLRGMAEQGFSPIIGVGFAYSESVNAVAPDYPDTAFAVVDGFDPDEEANPNVAYLGFAEHEGSFLVGAAAALKTEKDHIGFVGGVHNDLIKKFEAGYVAGAKAVNPKIKVDVTYIEESDVKGFADPAGGKAAATAMYDKGADIVFHAAGGSGTGVFEAATAAGAGNWAIGVDSDQYLTAPANQQKQILTSMLKRVDVATLDMIRSVADGTPLSSYQTYDLKVDGVGYSTSGGFVDDITGDLDEWATKIKGGEITVPTAP</sequence>
<dbReference type="Gene3D" id="3.40.50.2300">
    <property type="match status" value="2"/>
</dbReference>
<feature type="compositionally biased region" description="Low complexity" evidence="7">
    <location>
        <begin position="31"/>
        <end position="43"/>
    </location>
</feature>